<protein>
    <submittedName>
        <fullName evidence="1">AlNc14C852G12570 protein</fullName>
    </submittedName>
</protein>
<reference evidence="1" key="1">
    <citation type="journal article" date="2011" name="PLoS Biol.">
        <title>Gene gain and loss during evolution of obligate parasitism in the white rust pathogen of Arabidopsis thaliana.</title>
        <authorList>
            <person name="Kemen E."/>
            <person name="Gardiner A."/>
            <person name="Schultz-Larsen T."/>
            <person name="Kemen A.C."/>
            <person name="Balmuth A.L."/>
            <person name="Robert-Seilaniantz A."/>
            <person name="Bailey K."/>
            <person name="Holub E."/>
            <person name="Studholme D.J."/>
            <person name="Maclean D."/>
            <person name="Jones J.D."/>
        </authorList>
    </citation>
    <scope>NUCLEOTIDE SEQUENCE</scope>
</reference>
<evidence type="ECO:0000313" key="1">
    <source>
        <dbReference type="EMBL" id="CCA27933.1"/>
    </source>
</evidence>
<name>F0X258_9STRA</name>
<proteinExistence type="predicted"/>
<organism evidence="1">
    <name type="scientific">Albugo laibachii Nc14</name>
    <dbReference type="NCBI Taxonomy" id="890382"/>
    <lineage>
        <taxon>Eukaryota</taxon>
        <taxon>Sar</taxon>
        <taxon>Stramenopiles</taxon>
        <taxon>Oomycota</taxon>
        <taxon>Peronosporomycetes</taxon>
        <taxon>Albuginales</taxon>
        <taxon>Albuginaceae</taxon>
        <taxon>Albugo</taxon>
    </lineage>
</organism>
<sequence>MSQNIRTTRMTAKYTGSVEREGLLPNTKHNESVSSASFLIITKVEYVRPRKKTRHIKFAGTLAGLGAKELMDMVFSISGRHRQRGLKLEV</sequence>
<reference evidence="1" key="2">
    <citation type="submission" date="2011-02" db="EMBL/GenBank/DDBJ databases">
        <authorList>
            <person name="MacLean D."/>
        </authorList>
    </citation>
    <scope>NUCLEOTIDE SEQUENCE</scope>
</reference>
<dbReference type="AlphaFoldDB" id="F0X258"/>
<dbReference type="EMBL" id="FR824753">
    <property type="protein sequence ID" value="CCA27933.1"/>
    <property type="molecule type" value="Genomic_DNA"/>
</dbReference>
<dbReference type="HOGENOM" id="CLU_2445379_0_0_1"/>
<accession>F0X258</accession>
<gene>
    <name evidence="1" type="primary">AlNc14C852G12570</name>
    <name evidence="1" type="ORF">ALNC14_140770</name>
</gene>